<organism evidence="1">
    <name type="scientific">Fagus sylvatica</name>
    <name type="common">Beechnut</name>
    <dbReference type="NCBI Taxonomy" id="28930"/>
    <lineage>
        <taxon>Eukaryota</taxon>
        <taxon>Viridiplantae</taxon>
        <taxon>Streptophyta</taxon>
        <taxon>Embryophyta</taxon>
        <taxon>Tracheophyta</taxon>
        <taxon>Spermatophyta</taxon>
        <taxon>Magnoliopsida</taxon>
        <taxon>eudicotyledons</taxon>
        <taxon>Gunneridae</taxon>
        <taxon>Pentapetalae</taxon>
        <taxon>rosids</taxon>
        <taxon>fabids</taxon>
        <taxon>Fagales</taxon>
        <taxon>Fagaceae</taxon>
        <taxon>Fagus</taxon>
    </lineage>
</organism>
<gene>
    <name evidence="1" type="ORF">FSB_LOCUS30531</name>
</gene>
<dbReference type="AlphaFoldDB" id="A0A2N9GTB7"/>
<evidence type="ECO:0000313" key="1">
    <source>
        <dbReference type="EMBL" id="SPD02649.1"/>
    </source>
</evidence>
<protein>
    <submittedName>
        <fullName evidence="1">Uncharacterized protein</fullName>
    </submittedName>
</protein>
<dbReference type="EMBL" id="OIVN01002331">
    <property type="protein sequence ID" value="SPD02649.1"/>
    <property type="molecule type" value="Genomic_DNA"/>
</dbReference>
<accession>A0A2N9GTB7</accession>
<name>A0A2N9GTB7_FAGSY</name>
<proteinExistence type="predicted"/>
<dbReference type="SUPFAM" id="SSF53067">
    <property type="entry name" value="Actin-like ATPase domain"/>
    <property type="match status" value="1"/>
</dbReference>
<dbReference type="Gene3D" id="3.30.420.40">
    <property type="match status" value="1"/>
</dbReference>
<sequence>MISTSTVELPHLCSLDDDNGNDGATTTEHWTMRGLCLLLLWNKRSSSKAATANRRFEIGVVVAASTLSFPMDYLKTVVPSQLIAERGPNLVVINPGSANIRIGLATHDTPFNVPHCIARYTSQVPKRNVQDQMLNSQITTAQHMEREKAYDIVSLCTLL</sequence>
<dbReference type="InterPro" id="IPR043129">
    <property type="entry name" value="ATPase_NBD"/>
</dbReference>
<reference evidence="1" key="1">
    <citation type="submission" date="2018-02" db="EMBL/GenBank/DDBJ databases">
        <authorList>
            <person name="Cohen D.B."/>
            <person name="Kent A.D."/>
        </authorList>
    </citation>
    <scope>NUCLEOTIDE SEQUENCE</scope>
</reference>
<dbReference type="FunFam" id="3.30.420.40:FF:000378">
    <property type="entry name" value="Actin-related protein 9"/>
    <property type="match status" value="1"/>
</dbReference>